<feature type="compositionally biased region" description="Low complexity" evidence="12">
    <location>
        <begin position="2137"/>
        <end position="2156"/>
    </location>
</feature>
<dbReference type="Gene3D" id="1.10.287.1490">
    <property type="match status" value="1"/>
</dbReference>
<evidence type="ECO:0000256" key="10">
    <source>
        <dbReference type="PROSITE-ProRule" id="PRU00283"/>
    </source>
</evidence>
<feature type="coiled-coil region" evidence="11">
    <location>
        <begin position="1765"/>
        <end position="1862"/>
    </location>
</feature>
<feature type="compositionally biased region" description="Basic and acidic residues" evidence="12">
    <location>
        <begin position="2259"/>
        <end position="2270"/>
    </location>
</feature>
<feature type="domain" description="Kinesin motor" evidence="13">
    <location>
        <begin position="11"/>
        <end position="339"/>
    </location>
</feature>
<keyword evidence="8" id="KW-0206">Cytoskeleton</keyword>
<dbReference type="PRINTS" id="PR00380">
    <property type="entry name" value="KINESINHEAVY"/>
</dbReference>
<keyword evidence="6 11" id="KW-0175">Coiled coil</keyword>
<evidence type="ECO:0000256" key="3">
    <source>
        <dbReference type="ARBA" id="ARBA00022701"/>
    </source>
</evidence>
<name>A0A7M5XEZ9_9CNID</name>
<evidence type="ECO:0000256" key="6">
    <source>
        <dbReference type="ARBA" id="ARBA00023054"/>
    </source>
</evidence>
<feature type="coiled-coil region" evidence="11">
    <location>
        <begin position="2004"/>
        <end position="2031"/>
    </location>
</feature>
<protein>
    <recommendedName>
        <fullName evidence="13">Kinesin motor domain-containing protein</fullName>
    </recommendedName>
</protein>
<feature type="compositionally biased region" description="Polar residues" evidence="12">
    <location>
        <begin position="2118"/>
        <end position="2131"/>
    </location>
</feature>
<accession>A0A7M5XEZ9</accession>
<feature type="region of interest" description="Disordered" evidence="12">
    <location>
        <begin position="2257"/>
        <end position="2316"/>
    </location>
</feature>
<feature type="coiled-coil region" evidence="11">
    <location>
        <begin position="1026"/>
        <end position="1411"/>
    </location>
</feature>
<dbReference type="PROSITE" id="PS50067">
    <property type="entry name" value="KINESIN_MOTOR_2"/>
    <property type="match status" value="1"/>
</dbReference>
<keyword evidence="2" id="KW-0963">Cytoplasm</keyword>
<evidence type="ECO:0000256" key="7">
    <source>
        <dbReference type="ARBA" id="ARBA00023175"/>
    </source>
</evidence>
<keyword evidence="15" id="KW-1185">Reference proteome</keyword>
<feature type="binding site" evidence="10">
    <location>
        <begin position="92"/>
        <end position="99"/>
    </location>
    <ligand>
        <name>ATP</name>
        <dbReference type="ChEBI" id="CHEBI:30616"/>
    </ligand>
</feature>
<dbReference type="FunFam" id="3.40.850.10:FF:000019">
    <property type="entry name" value="Kinesin-like protein KIN-5D"/>
    <property type="match status" value="1"/>
</dbReference>
<comment type="subcellular location">
    <subcellularLocation>
        <location evidence="1">Cytoplasm</location>
        <location evidence="1">Cytoskeleton</location>
    </subcellularLocation>
</comment>
<keyword evidence="4 10" id="KW-0547">Nucleotide-binding</keyword>
<comment type="similarity">
    <text evidence="9">Belongs to the TRAFAC class myosin-kinesin ATPase superfamily. Kinesin family. KIN-5/BimC subfamily.</text>
</comment>
<evidence type="ECO:0000256" key="1">
    <source>
        <dbReference type="ARBA" id="ARBA00004245"/>
    </source>
</evidence>
<dbReference type="PANTHER" id="PTHR47968:SF75">
    <property type="entry name" value="CENTROMERE-ASSOCIATED PROTEIN E"/>
    <property type="match status" value="1"/>
</dbReference>
<dbReference type="GO" id="GO:0005874">
    <property type="term" value="C:microtubule"/>
    <property type="evidence" value="ECO:0007669"/>
    <property type="project" value="UniProtKB-KW"/>
</dbReference>
<dbReference type="GO" id="GO:0007010">
    <property type="term" value="P:cytoskeleton organization"/>
    <property type="evidence" value="ECO:0007669"/>
    <property type="project" value="UniProtKB-ARBA"/>
</dbReference>
<dbReference type="SMART" id="SM00129">
    <property type="entry name" value="KISc"/>
    <property type="match status" value="1"/>
</dbReference>
<dbReference type="InterPro" id="IPR027640">
    <property type="entry name" value="Kinesin-like_fam"/>
</dbReference>
<feature type="compositionally biased region" description="Basic and acidic residues" evidence="12">
    <location>
        <begin position="951"/>
        <end position="973"/>
    </location>
</feature>
<feature type="coiled-coil region" evidence="11">
    <location>
        <begin position="355"/>
        <end position="417"/>
    </location>
</feature>
<feature type="region of interest" description="Disordered" evidence="12">
    <location>
        <begin position="2089"/>
        <end position="2241"/>
    </location>
</feature>
<feature type="region of interest" description="Disordered" evidence="12">
    <location>
        <begin position="1486"/>
        <end position="1506"/>
    </location>
</feature>
<dbReference type="GO" id="GO:0008017">
    <property type="term" value="F:microtubule binding"/>
    <property type="evidence" value="ECO:0007669"/>
    <property type="project" value="InterPro"/>
</dbReference>
<dbReference type="Pfam" id="PF00225">
    <property type="entry name" value="Kinesin"/>
    <property type="match status" value="1"/>
</dbReference>
<feature type="coiled-coil region" evidence="11">
    <location>
        <begin position="1902"/>
        <end position="1936"/>
    </location>
</feature>
<evidence type="ECO:0000256" key="5">
    <source>
        <dbReference type="ARBA" id="ARBA00022840"/>
    </source>
</evidence>
<evidence type="ECO:0000256" key="8">
    <source>
        <dbReference type="ARBA" id="ARBA00023212"/>
    </source>
</evidence>
<dbReference type="Gene3D" id="1.20.5.4090">
    <property type="match status" value="1"/>
</dbReference>
<dbReference type="InterPro" id="IPR027417">
    <property type="entry name" value="P-loop_NTPase"/>
</dbReference>
<reference evidence="14" key="1">
    <citation type="submission" date="2021-01" db="UniProtKB">
        <authorList>
            <consortium name="EnsemblMetazoa"/>
        </authorList>
    </citation>
    <scope>IDENTIFICATION</scope>
</reference>
<keyword evidence="7 10" id="KW-0505">Motor protein</keyword>
<dbReference type="GO" id="GO:0003777">
    <property type="term" value="F:microtubule motor activity"/>
    <property type="evidence" value="ECO:0007669"/>
    <property type="project" value="InterPro"/>
</dbReference>
<dbReference type="SUPFAM" id="SSF52540">
    <property type="entry name" value="P-loop containing nucleoside triphosphate hydrolases"/>
    <property type="match status" value="1"/>
</dbReference>
<dbReference type="EnsemblMetazoa" id="CLYHEMT022449.5">
    <property type="protein sequence ID" value="CLYHEMP022449.5"/>
    <property type="gene ID" value="CLYHEMG022449"/>
</dbReference>
<evidence type="ECO:0000256" key="12">
    <source>
        <dbReference type="SAM" id="MobiDB-lite"/>
    </source>
</evidence>
<evidence type="ECO:0000256" key="11">
    <source>
        <dbReference type="SAM" id="Coils"/>
    </source>
</evidence>
<dbReference type="Proteomes" id="UP000594262">
    <property type="component" value="Unplaced"/>
</dbReference>
<proteinExistence type="inferred from homology"/>
<keyword evidence="5 10" id="KW-0067">ATP-binding</keyword>
<sequence length="2316" mass="267687">MADARKDEKTNIQVGIRVRPCIKRELESHKKIVMKTNENRIFSTANDKPAISYQFDKVFGEAISTEQIYETLGSPIVEYVVAGFHGTLLAYGQTASGKTHTIMGDPGDEGIIPRALKDLFHNIHKCENREFLIRASYLEIYNEVITDLLKTGNQPEAKVQIRTDESGVVYVDNLTEFNITNFEEGLQLVKQGQENRSIGKTLMNERSSRSHVIFRLVIESREWQDPNSTDIDLRPVYSAELNLVDLAGSERVQLTGAQGQRFKESTYINQSLLTLGTVIARLCEKTRPDHVPYRDSKLTRLLQNSLGGNARTAMICCVSPVVYEETVQTLKFAARAKNVQNKPTVNEVFEGNSQMKKQMMEIRDLKNKIKELEDVQHGDLLMEQEIIAEKQMFRKKIEAQEERIQELLRQVVHGRNTVIQESTTEKYKRRQTWCPGSLQKAFQGNRLITIHESDNDSPMVSKKKKLANFRNKTLSPVVSKDRLSDVFVKSDAMECSFERNEYNLLKEEFEEYKATTVKDLSQAEEWLREKEMEAEKLKNQLRDRNVECERLRDTCKTDETSNSQKAAEIEALHQELRLKEEKIMSLKDQTENEEWQTVLSNFLEQEKEKNQTLSQQLESLRLEFANLSKTNEQVMTEKSDLQERLIVVENDLNDYKTQQSTQEQQQTSTQQWEQKISALEEELDLNRELIQTLRTDKNQLEYEKQELLAAQMEQAVSEQSKNLADQALSNVQIAELQENNQQLITKNEKLEKDASAALEQVAQITENVKDHDSKLESLLAEIEQHKEDKACLQIELDRISKDRDALAMDQQVMDYERQNGELEKLRKDHINLQSDVGTLKDVIESQEDENKLLQQQIDDLLKKQQENLSSTEEDRKDALSKVDIQVFERQIENLESKLKTALEEKEDLVAGFNSMKQEFITADFEKTGDVERIEVELLECKRKLQSKEELLSKEKENADSVSHKLQELEKNTETKQSQWQEMVEKLEAELNYLKAEKNVIGTSNGEQHEEFVAEVQLKLDEQSILLQQKIEIIANLLEKSSTLEENNLHLQTAKEEKESQLEELSKTNQNLQSEIKELKENASHIETGSHTNDEVIELRQKLTEQEELLRQKIELVTNLENDHQNFQNVFVAEKVKVTQLEERNFVLQTDKEEKESQLEELSQTNQNLQSEIKELKEAMSEVGNETDSNLKADEVIELRRKLAEYEESLQQKMDMLHNMENEHQNFQNVYNTEKEKVTQLEERNFVLQTDKEDKESQLEELSKTNQNLQSEVKELQDTISQIAVQPELNSSEELIELRQKLTEQEELLRQKIELVTNLENDHQNFQNVFVAEKEKVTQLEERNFVLQTDKEDKENQLEELSKTNQNLQSEIKELKETMSQIENNTLTTASVIELREKISEQETLLAEKSSQIELMVEEQEQFQKIFTEEKEKSSLLEERNFILQSEKEAKEEEVESTSQTIEHLRQELKESKENIVKLETEIQAKSEEIDSKHTEAETASKEENKSLKAHNDNLIVELNTLQRDLDVLQYEKEQLTSTLQQVEAQAKKTENEVVVGLNDKIQTLEQSLKDKEALVEQVEQSRVADKRGLETRVKELNAVVQQYDQLSQFNNQLRTKISDLEENLFSLQESLESNKETMEESKTTIENLEQTKGSLLSQVEAMKSDLLTKEDAVTSLVHTKETMTQMIQDLETQKEELVGDKDALQEEVEKERKQIESLDSKIQELDQALLKEKESCEEERSLCKSAYERKASEKEAQATELVRCMKRLQSDNVQLNETIEKLRQELDEKTRLNQVEQLSHEKVDELERKCEQLKNLYEEEVKELKDELLNMEKGLTEKENTMTTVSNENEAVKKELGDLQQKYEQSLTSNRNTSPLNNDSAETPKDDLKVLQNKLKLRLEDIEVYKNRIHEQDDEIKKLKSKKEELKDQMKRAITHFESVRRPSGNSSTEEWERLVTDLDKRVLRLNNSNTEITEKNRILKQKLESYSECLKSSQVKLQQQERLLKGSNELNKVQEELNKKANENERLKTGIQKAYSRMTKAETKEKETSSKMDRVTNGLNTAFERYKHYKGRCQTLDGEIKTLKQDLDEARSRLSPRSTTVEPHDTSSRALRSSSRTNQIASSSPQSTNPFLPPTKSTNQTSSSFASSKKISTSTGSLSDFHSMINKDTSKDSATTASDRLPSLSGFTDKAPGNLSDIIGNLQDDEEEDRSLFSLTSPVAKETRKETPEQPFASSILPTNKRKSPIFSTRSAFAVVDSTKENETQERKQAITSPEEVAKKRKSLETAESSQPRRRRISNFDTTPKKAGESECNQQ</sequence>
<dbReference type="InterPro" id="IPR001752">
    <property type="entry name" value="Kinesin_motor_dom"/>
</dbReference>
<dbReference type="GO" id="GO:0007018">
    <property type="term" value="P:microtubule-based movement"/>
    <property type="evidence" value="ECO:0007669"/>
    <property type="project" value="InterPro"/>
</dbReference>
<dbReference type="OrthoDB" id="5988841at2759"/>
<dbReference type="InterPro" id="IPR019821">
    <property type="entry name" value="Kinesin_motor_CS"/>
</dbReference>
<organism evidence="14 15">
    <name type="scientific">Clytia hemisphaerica</name>
    <dbReference type="NCBI Taxonomy" id="252671"/>
    <lineage>
        <taxon>Eukaryota</taxon>
        <taxon>Metazoa</taxon>
        <taxon>Cnidaria</taxon>
        <taxon>Hydrozoa</taxon>
        <taxon>Hydroidolina</taxon>
        <taxon>Leptothecata</taxon>
        <taxon>Obeliida</taxon>
        <taxon>Clytiidae</taxon>
        <taxon>Clytia</taxon>
    </lineage>
</organism>
<dbReference type="PANTHER" id="PTHR47968">
    <property type="entry name" value="CENTROMERE PROTEIN E"/>
    <property type="match status" value="1"/>
</dbReference>
<keyword evidence="3" id="KW-0493">Microtubule</keyword>
<evidence type="ECO:0000313" key="14">
    <source>
        <dbReference type="EnsemblMetazoa" id="CLYHEMP022449.5"/>
    </source>
</evidence>
<dbReference type="PROSITE" id="PS00411">
    <property type="entry name" value="KINESIN_MOTOR_1"/>
    <property type="match status" value="1"/>
</dbReference>
<evidence type="ECO:0000259" key="13">
    <source>
        <dbReference type="PROSITE" id="PS50067"/>
    </source>
</evidence>
<dbReference type="InterPro" id="IPR036961">
    <property type="entry name" value="Kinesin_motor_dom_sf"/>
</dbReference>
<evidence type="ECO:0000256" key="9">
    <source>
        <dbReference type="ARBA" id="ARBA00034704"/>
    </source>
</evidence>
<feature type="region of interest" description="Disordered" evidence="12">
    <location>
        <begin position="951"/>
        <end position="977"/>
    </location>
</feature>
<evidence type="ECO:0000256" key="2">
    <source>
        <dbReference type="ARBA" id="ARBA00022490"/>
    </source>
</evidence>
<evidence type="ECO:0000313" key="15">
    <source>
        <dbReference type="Proteomes" id="UP000594262"/>
    </source>
</evidence>
<dbReference type="Gene3D" id="3.40.850.10">
    <property type="entry name" value="Kinesin motor domain"/>
    <property type="match status" value="1"/>
</dbReference>
<dbReference type="GO" id="GO:0005524">
    <property type="term" value="F:ATP binding"/>
    <property type="evidence" value="ECO:0007669"/>
    <property type="project" value="UniProtKB-UniRule"/>
</dbReference>
<evidence type="ECO:0000256" key="4">
    <source>
        <dbReference type="ARBA" id="ARBA00022741"/>
    </source>
</evidence>